<protein>
    <submittedName>
        <fullName evidence="2">Uncharacterized protein</fullName>
    </submittedName>
</protein>
<feature type="transmembrane region" description="Helical" evidence="1">
    <location>
        <begin position="46"/>
        <end position="64"/>
    </location>
</feature>
<keyword evidence="1" id="KW-0472">Membrane</keyword>
<dbReference type="Proteomes" id="UP001162480">
    <property type="component" value="Chromosome 10"/>
</dbReference>
<organism evidence="2 3">
    <name type="scientific">Octopus vulgaris</name>
    <name type="common">Common octopus</name>
    <dbReference type="NCBI Taxonomy" id="6645"/>
    <lineage>
        <taxon>Eukaryota</taxon>
        <taxon>Metazoa</taxon>
        <taxon>Spiralia</taxon>
        <taxon>Lophotrochozoa</taxon>
        <taxon>Mollusca</taxon>
        <taxon>Cephalopoda</taxon>
        <taxon>Coleoidea</taxon>
        <taxon>Octopodiformes</taxon>
        <taxon>Octopoda</taxon>
        <taxon>Incirrata</taxon>
        <taxon>Octopodidae</taxon>
        <taxon>Octopus</taxon>
    </lineage>
</organism>
<name>A0AA36B7S3_OCTVU</name>
<dbReference type="AlphaFoldDB" id="A0AA36B7S3"/>
<feature type="transmembrane region" description="Helical" evidence="1">
    <location>
        <begin position="21"/>
        <end position="40"/>
    </location>
</feature>
<sequence length="66" mass="7094">MHSQLTNIQSDLISIFKDRTTSVANVLISVLINTVTKIIIDGVNVTLAYAVVAVIDNVLSVALVKK</sequence>
<evidence type="ECO:0000313" key="3">
    <source>
        <dbReference type="Proteomes" id="UP001162480"/>
    </source>
</evidence>
<evidence type="ECO:0000313" key="2">
    <source>
        <dbReference type="EMBL" id="CAI9728998.1"/>
    </source>
</evidence>
<keyword evidence="1" id="KW-0812">Transmembrane</keyword>
<reference evidence="2" key="1">
    <citation type="submission" date="2023-08" db="EMBL/GenBank/DDBJ databases">
        <authorList>
            <person name="Alioto T."/>
            <person name="Alioto T."/>
            <person name="Gomez Garrido J."/>
        </authorList>
    </citation>
    <scope>NUCLEOTIDE SEQUENCE</scope>
</reference>
<keyword evidence="1" id="KW-1133">Transmembrane helix</keyword>
<dbReference type="EMBL" id="OX597823">
    <property type="protein sequence ID" value="CAI9728998.1"/>
    <property type="molecule type" value="Genomic_DNA"/>
</dbReference>
<accession>A0AA36B7S3</accession>
<gene>
    <name evidence="2" type="ORF">OCTVUL_1B022139</name>
</gene>
<proteinExistence type="predicted"/>
<keyword evidence="3" id="KW-1185">Reference proteome</keyword>
<evidence type="ECO:0000256" key="1">
    <source>
        <dbReference type="SAM" id="Phobius"/>
    </source>
</evidence>